<keyword evidence="3" id="KW-1015">Disulfide bond</keyword>
<feature type="repeat" description="PPR" evidence="4">
    <location>
        <begin position="173"/>
        <end position="208"/>
    </location>
</feature>
<evidence type="ECO:0000259" key="6">
    <source>
        <dbReference type="PROSITE" id="PS50927"/>
    </source>
</evidence>
<evidence type="ECO:0000256" key="5">
    <source>
        <dbReference type="SAM" id="Phobius"/>
    </source>
</evidence>
<evidence type="ECO:0000256" key="2">
    <source>
        <dbReference type="ARBA" id="ARBA00022737"/>
    </source>
</evidence>
<sequence length="912" mass="102257">MGTRLYTHLLDPIPLTPCMGDPDIDHGFVFDDQGRTDVLASPFFDVHFGNDETADDYVDRILYQMTLAIEDQIPLGRWYIVNTPLNSLNPTTSSVTTTLRAAYEASLETVAESLRRLPSTKALRKCRQLHAFILTSAPSPSIRFLFNNLLSIYSKCGALLDAHKLFDRMSDRNTVSYNAIMSAYSRFPRHATSCMLLFHDMSSVGITPNASTFSALAHVIHDHQAGSAVHCRVVVSGFYGNVFVKTSLLRMYLGCLSLESAERIFHEMPEKDENALLDMYASCGDVRTAELVFERIDDPNLVSWNSLMGETMAAKISPYKFVSILLLLTTFFLNTKISMATNSLSLGQSLSGNQTLVSKDGTFALGFFTPGNSHKFYIGIWYNKLPGQTIIWVANRKAPVSDPTTSKLQISDLGNLVLLDSAKSQVWSSKSTAIVNIAILLDTGNFVLRNDSNSEVDLWQSFAHPTDTWMPGGWLGVNKITGEYQSLTSWKSPEDPAPGLFGLSMNPDGSDEYVLIWNTSNIYWSTGLWNGQYFSNIPATGEKTAFNLTFIDNKERKFATYTMVVDSILTRFVVDSEGQGKQWFWMKNTQQWQTEFTQPLARCDVYSLCGPFGVCDEKNPDSICRCVEGFKPVSEQEWANTDWSSGCSRKSQLQCEKDGFFPMPNTRLPANIPESLNMTNEVECKEACLKNCSCTAYVYGTGCSIWKGELRNLQQPNVGGENGGTLYLRLAASDLPSPSSSNTNIVVVVVSAVAGVVVILVIVFSLNLLLIMKMEKLLCLVDQALANGLLGLKFDLGQLFLLLLKLLFGTNFFNSKFLLKKQKKRSWVFTLYANMPTRKQVGLYIRLTMEDIWCTEKVLRFYSEDDKLFYLSLAMIRPFFLNIDLTSKNKQYTRIHLGFKEDTLKGIYKICK</sequence>
<gene>
    <name evidence="8" type="ORF">M5K25_002905</name>
</gene>
<dbReference type="PANTHER" id="PTHR32444:SF247">
    <property type="entry name" value="OS01G0958200 PROTEIN"/>
    <property type="match status" value="1"/>
</dbReference>
<dbReference type="InterPro" id="IPR001480">
    <property type="entry name" value="Bulb-type_lectin_dom"/>
</dbReference>
<dbReference type="AlphaFoldDB" id="A0ABD0VPU2"/>
<name>A0ABD0VPU2_DENTH</name>
<dbReference type="PANTHER" id="PTHR32444">
    <property type="entry name" value="BULB-TYPE LECTIN DOMAIN-CONTAINING PROTEIN"/>
    <property type="match status" value="1"/>
</dbReference>
<dbReference type="Pfam" id="PF01535">
    <property type="entry name" value="PPR"/>
    <property type="match status" value="2"/>
</dbReference>
<evidence type="ECO:0000313" key="9">
    <source>
        <dbReference type="Proteomes" id="UP001552299"/>
    </source>
</evidence>
<dbReference type="PROSITE" id="PS51375">
    <property type="entry name" value="PPR"/>
    <property type="match status" value="1"/>
</dbReference>
<dbReference type="InterPro" id="IPR003609">
    <property type="entry name" value="Pan_app"/>
</dbReference>
<dbReference type="InterPro" id="IPR002885">
    <property type="entry name" value="PPR_rpt"/>
</dbReference>
<keyword evidence="9" id="KW-1185">Reference proteome</keyword>
<comment type="caution">
    <text evidence="8">The sequence shown here is derived from an EMBL/GenBank/DDBJ whole genome shotgun (WGS) entry which is preliminary data.</text>
</comment>
<feature type="domain" description="Apple" evidence="7">
    <location>
        <begin position="655"/>
        <end position="731"/>
    </location>
</feature>
<organism evidence="8 9">
    <name type="scientific">Dendrobium thyrsiflorum</name>
    <name type="common">Pinecone-like raceme dendrobium</name>
    <name type="synonym">Orchid</name>
    <dbReference type="NCBI Taxonomy" id="117978"/>
    <lineage>
        <taxon>Eukaryota</taxon>
        <taxon>Viridiplantae</taxon>
        <taxon>Streptophyta</taxon>
        <taxon>Embryophyta</taxon>
        <taxon>Tracheophyta</taxon>
        <taxon>Spermatophyta</taxon>
        <taxon>Magnoliopsida</taxon>
        <taxon>Liliopsida</taxon>
        <taxon>Asparagales</taxon>
        <taxon>Orchidaceae</taxon>
        <taxon>Epidendroideae</taxon>
        <taxon>Malaxideae</taxon>
        <taxon>Dendrobiinae</taxon>
        <taxon>Dendrobium</taxon>
    </lineage>
</organism>
<feature type="domain" description="Bulb-type lectin" evidence="6">
    <location>
        <begin position="341"/>
        <end position="461"/>
    </location>
</feature>
<dbReference type="SMART" id="SM00108">
    <property type="entry name" value="B_lectin"/>
    <property type="match status" value="1"/>
</dbReference>
<keyword evidence="5" id="KW-0812">Transmembrane</keyword>
<dbReference type="CDD" id="cd00028">
    <property type="entry name" value="B_lectin"/>
    <property type="match status" value="1"/>
</dbReference>
<dbReference type="Pfam" id="PF08276">
    <property type="entry name" value="PAN_2"/>
    <property type="match status" value="1"/>
</dbReference>
<dbReference type="Gene3D" id="2.90.10.10">
    <property type="entry name" value="Bulb-type lectin domain"/>
    <property type="match status" value="1"/>
</dbReference>
<dbReference type="PROSITE" id="PS50927">
    <property type="entry name" value="BULB_LECTIN"/>
    <property type="match status" value="1"/>
</dbReference>
<evidence type="ECO:0000256" key="1">
    <source>
        <dbReference type="ARBA" id="ARBA00022729"/>
    </source>
</evidence>
<feature type="transmembrane region" description="Helical" evidence="5">
    <location>
        <begin position="745"/>
        <end position="770"/>
    </location>
</feature>
<protein>
    <submittedName>
        <fullName evidence="8">Uncharacterized protein</fullName>
    </submittedName>
</protein>
<dbReference type="EMBL" id="JANQDX010000003">
    <property type="protein sequence ID" value="KAL0926663.1"/>
    <property type="molecule type" value="Genomic_DNA"/>
</dbReference>
<dbReference type="Pfam" id="PF00954">
    <property type="entry name" value="S_locus_glycop"/>
    <property type="match status" value="1"/>
</dbReference>
<keyword evidence="5" id="KW-0472">Membrane</keyword>
<dbReference type="InterPro" id="IPR000858">
    <property type="entry name" value="S_locus_glycoprot_dom"/>
</dbReference>
<evidence type="ECO:0000256" key="3">
    <source>
        <dbReference type="ARBA" id="ARBA00023157"/>
    </source>
</evidence>
<dbReference type="Pfam" id="PF01453">
    <property type="entry name" value="B_lectin"/>
    <property type="match status" value="1"/>
</dbReference>
<dbReference type="PROSITE" id="PS50948">
    <property type="entry name" value="PAN"/>
    <property type="match status" value="1"/>
</dbReference>
<keyword evidence="1" id="KW-0732">Signal</keyword>
<dbReference type="SUPFAM" id="SSF51110">
    <property type="entry name" value="alpha-D-mannose-specific plant lectins"/>
    <property type="match status" value="1"/>
</dbReference>
<reference evidence="8 9" key="1">
    <citation type="journal article" date="2024" name="Plant Biotechnol. J.">
        <title>Dendrobium thyrsiflorum genome and its molecular insights into genes involved in important horticultural traits.</title>
        <authorList>
            <person name="Chen B."/>
            <person name="Wang J.Y."/>
            <person name="Zheng P.J."/>
            <person name="Li K.L."/>
            <person name="Liang Y.M."/>
            <person name="Chen X.F."/>
            <person name="Zhang C."/>
            <person name="Zhao X."/>
            <person name="He X."/>
            <person name="Zhang G.Q."/>
            <person name="Liu Z.J."/>
            <person name="Xu Q."/>
        </authorList>
    </citation>
    <scope>NUCLEOTIDE SEQUENCE [LARGE SCALE GENOMIC DNA]</scope>
    <source>
        <strain evidence="8">GZMU011</strain>
    </source>
</reference>
<evidence type="ECO:0000256" key="4">
    <source>
        <dbReference type="PROSITE-ProRule" id="PRU00708"/>
    </source>
</evidence>
<evidence type="ECO:0000313" key="8">
    <source>
        <dbReference type="EMBL" id="KAL0926663.1"/>
    </source>
</evidence>
<dbReference type="CDD" id="cd01098">
    <property type="entry name" value="PAN_AP_plant"/>
    <property type="match status" value="1"/>
</dbReference>
<dbReference type="InterPro" id="IPR011990">
    <property type="entry name" value="TPR-like_helical_dom_sf"/>
</dbReference>
<evidence type="ECO:0000259" key="7">
    <source>
        <dbReference type="PROSITE" id="PS50948"/>
    </source>
</evidence>
<dbReference type="SMART" id="SM00473">
    <property type="entry name" value="PAN_AP"/>
    <property type="match status" value="1"/>
</dbReference>
<keyword evidence="5" id="KW-1133">Transmembrane helix</keyword>
<dbReference type="FunFam" id="2.90.10.10:FF:000002">
    <property type="entry name" value="Serine/threonine-protein kinase"/>
    <property type="match status" value="1"/>
</dbReference>
<dbReference type="GO" id="GO:0051707">
    <property type="term" value="P:response to other organism"/>
    <property type="evidence" value="ECO:0007669"/>
    <property type="project" value="UniProtKB-ARBA"/>
</dbReference>
<dbReference type="Gene3D" id="1.25.40.10">
    <property type="entry name" value="Tetratricopeptide repeat domain"/>
    <property type="match status" value="2"/>
</dbReference>
<keyword evidence="2" id="KW-0677">Repeat</keyword>
<proteinExistence type="predicted"/>
<dbReference type="Proteomes" id="UP001552299">
    <property type="component" value="Unassembled WGS sequence"/>
</dbReference>
<dbReference type="InterPro" id="IPR036426">
    <property type="entry name" value="Bulb-type_lectin_dom_sf"/>
</dbReference>
<accession>A0ABD0VPU2</accession>